<evidence type="ECO:0000256" key="2">
    <source>
        <dbReference type="ARBA" id="ARBA00022692"/>
    </source>
</evidence>
<accession>B3S7P4</accession>
<evidence type="ECO:0000256" key="5">
    <source>
        <dbReference type="ARBA" id="ARBA00023180"/>
    </source>
</evidence>
<dbReference type="GeneID" id="6757410"/>
<dbReference type="PANTHER" id="PTHR15819">
    <property type="entry name" value="TRANSMEMBRANE PROTEIN FAM155"/>
    <property type="match status" value="1"/>
</dbReference>
<name>B3S7P4_TRIAD</name>
<evidence type="ECO:0000313" key="8">
    <source>
        <dbReference type="EMBL" id="EDV21230.1"/>
    </source>
</evidence>
<evidence type="ECO:0000256" key="4">
    <source>
        <dbReference type="ARBA" id="ARBA00023136"/>
    </source>
</evidence>
<dbReference type="HOGENOM" id="CLU_1078987_0_0_1"/>
<keyword evidence="5" id="KW-0325">Glycoprotein</keyword>
<evidence type="ECO:0000256" key="3">
    <source>
        <dbReference type="ARBA" id="ARBA00022989"/>
    </source>
</evidence>
<reference evidence="8 9" key="1">
    <citation type="journal article" date="2008" name="Nature">
        <title>The Trichoplax genome and the nature of placozoans.</title>
        <authorList>
            <person name="Srivastava M."/>
            <person name="Begovic E."/>
            <person name="Chapman J."/>
            <person name="Putnam N.H."/>
            <person name="Hellsten U."/>
            <person name="Kawashima T."/>
            <person name="Kuo A."/>
            <person name="Mitros T."/>
            <person name="Salamov A."/>
            <person name="Carpenter M.L."/>
            <person name="Signorovitch A.Y."/>
            <person name="Moreno M.A."/>
            <person name="Kamm K."/>
            <person name="Grimwood J."/>
            <person name="Schmutz J."/>
            <person name="Shapiro H."/>
            <person name="Grigoriev I.V."/>
            <person name="Buss L.W."/>
            <person name="Schierwater B."/>
            <person name="Dellaporta S.L."/>
            <person name="Rokhsar D.S."/>
        </authorList>
    </citation>
    <scope>NUCLEOTIDE SEQUENCE [LARGE SCALE GENOMIC DNA]</scope>
    <source>
        <strain evidence="8 9">Grell-BS-1999</strain>
    </source>
</reference>
<keyword evidence="4 7" id="KW-0472">Membrane</keyword>
<gene>
    <name evidence="8" type="ORF">TRIADDRAFT_60244</name>
</gene>
<evidence type="ECO:0000256" key="7">
    <source>
        <dbReference type="SAM" id="Phobius"/>
    </source>
</evidence>
<dbReference type="AlphaFoldDB" id="B3S7P4"/>
<evidence type="ECO:0000313" key="9">
    <source>
        <dbReference type="Proteomes" id="UP000009022"/>
    </source>
</evidence>
<dbReference type="OrthoDB" id="10047996at2759"/>
<organism evidence="8 9">
    <name type="scientific">Trichoplax adhaerens</name>
    <name type="common">Trichoplax reptans</name>
    <dbReference type="NCBI Taxonomy" id="10228"/>
    <lineage>
        <taxon>Eukaryota</taxon>
        <taxon>Metazoa</taxon>
        <taxon>Placozoa</taxon>
        <taxon>Uniplacotomia</taxon>
        <taxon>Trichoplacea</taxon>
        <taxon>Trichoplacidae</taxon>
        <taxon>Trichoplax</taxon>
    </lineage>
</organism>
<comment type="similarity">
    <text evidence="6">Belongs to the NALF family.</text>
</comment>
<keyword evidence="9" id="KW-1185">Reference proteome</keyword>
<dbReference type="eggNOG" id="ENOG502SGQ0">
    <property type="taxonomic scope" value="Eukaryota"/>
</dbReference>
<proteinExistence type="inferred from homology"/>
<dbReference type="PANTHER" id="PTHR15819:SF11">
    <property type="entry name" value="MID1, ISOFORM A"/>
    <property type="match status" value="1"/>
</dbReference>
<dbReference type="EMBL" id="DS985254">
    <property type="protein sequence ID" value="EDV21230.1"/>
    <property type="molecule type" value="Genomic_DNA"/>
</dbReference>
<dbReference type="InParanoid" id="B3S7P4"/>
<dbReference type="GO" id="GO:0016020">
    <property type="term" value="C:membrane"/>
    <property type="evidence" value="ECO:0007669"/>
    <property type="project" value="UniProtKB-SubCell"/>
</dbReference>
<dbReference type="RefSeq" id="XP_002116197.1">
    <property type="nucleotide sequence ID" value="XM_002116161.1"/>
</dbReference>
<dbReference type="PhylomeDB" id="B3S7P4"/>
<comment type="subcellular location">
    <subcellularLocation>
        <location evidence="1">Membrane</location>
        <topology evidence="1">Multi-pass membrane protein</topology>
    </subcellularLocation>
</comment>
<sequence length="258" mass="29622">MSLCDNIIDNIDIISINQSNWQLNDTSYEPFGNCALINDNSGSQQLLSISIDPIYDWDIIKNHLNQFEKVLSRFDCRDKSQYRYSMIWRCSDCQAVYYIWLYLSSTVIQVNGTIIKPCLDVCNSVLQRCPYLAASLQHSYDGESAFDCPSENAVQALGNSSYALTNCITYNQSMLDMEKMQYNLTCEENNVYMTTDVTTINKTLHNNFVTEKDFASKCHYRLNRTMYELYVKTAIVNSAIVMLIIFGPIDPYSWALSV</sequence>
<dbReference type="InterPro" id="IPR055288">
    <property type="entry name" value="NALCN_aux_factor_1/2"/>
</dbReference>
<feature type="transmembrane region" description="Helical" evidence="7">
    <location>
        <begin position="229"/>
        <end position="249"/>
    </location>
</feature>
<keyword evidence="2 7" id="KW-0812">Transmembrane</keyword>
<keyword evidence="3 7" id="KW-1133">Transmembrane helix</keyword>
<evidence type="ECO:0000256" key="1">
    <source>
        <dbReference type="ARBA" id="ARBA00004141"/>
    </source>
</evidence>
<evidence type="ECO:0008006" key="10">
    <source>
        <dbReference type="Google" id="ProtNLM"/>
    </source>
</evidence>
<dbReference type="KEGG" id="tad:TRIADDRAFT_60244"/>
<evidence type="ECO:0000256" key="6">
    <source>
        <dbReference type="ARBA" id="ARBA00029445"/>
    </source>
</evidence>
<protein>
    <recommendedName>
        <fullName evidence="10">FZ domain-containing protein</fullName>
    </recommendedName>
</protein>
<dbReference type="CTD" id="6757410"/>
<dbReference type="Proteomes" id="UP000009022">
    <property type="component" value="Unassembled WGS sequence"/>
</dbReference>